<keyword evidence="4 6" id="KW-1133">Transmembrane helix</keyword>
<keyword evidence="8" id="KW-1185">Reference proteome</keyword>
<feature type="transmembrane region" description="Helical" evidence="6">
    <location>
        <begin position="397"/>
        <end position="418"/>
    </location>
</feature>
<keyword evidence="3 6" id="KW-0812">Transmembrane</keyword>
<feature type="transmembrane region" description="Helical" evidence="6">
    <location>
        <begin position="182"/>
        <end position="199"/>
    </location>
</feature>
<evidence type="ECO:0000256" key="4">
    <source>
        <dbReference type="ARBA" id="ARBA00022989"/>
    </source>
</evidence>
<evidence type="ECO:0000313" key="7">
    <source>
        <dbReference type="EMBL" id="RAL18885.1"/>
    </source>
</evidence>
<keyword evidence="1" id="KW-1003">Cell membrane</keyword>
<dbReference type="Pfam" id="PF06899">
    <property type="entry name" value="WzyE"/>
    <property type="match status" value="1"/>
</dbReference>
<dbReference type="GO" id="GO:0009246">
    <property type="term" value="P:enterobacterial common antigen biosynthetic process"/>
    <property type="evidence" value="ECO:0007669"/>
    <property type="project" value="InterPro"/>
</dbReference>
<evidence type="ECO:0000256" key="1">
    <source>
        <dbReference type="ARBA" id="ARBA00022475"/>
    </source>
</evidence>
<feature type="transmembrane region" description="Helical" evidence="6">
    <location>
        <begin position="339"/>
        <end position="359"/>
    </location>
</feature>
<reference evidence="8" key="1">
    <citation type="submission" date="2018-02" db="EMBL/GenBank/DDBJ databases">
        <title>Glaesserella australis sp. nov., isolated from the lungs of pigs.</title>
        <authorList>
            <person name="Turni C."/>
            <person name="Christensen H."/>
        </authorList>
    </citation>
    <scope>NUCLEOTIDE SEQUENCE [LARGE SCALE GENOMIC DNA]</scope>
    <source>
        <strain evidence="8">HS4635</strain>
    </source>
</reference>
<proteinExistence type="predicted"/>
<feature type="transmembrane region" description="Helical" evidence="6">
    <location>
        <begin position="228"/>
        <end position="248"/>
    </location>
</feature>
<evidence type="ECO:0000256" key="3">
    <source>
        <dbReference type="ARBA" id="ARBA00022692"/>
    </source>
</evidence>
<feature type="transmembrane region" description="Helical" evidence="6">
    <location>
        <begin position="35"/>
        <end position="59"/>
    </location>
</feature>
<dbReference type="Proteomes" id="UP000248689">
    <property type="component" value="Unassembled WGS sequence"/>
</dbReference>
<name>A0A328BZ17_9PAST</name>
<evidence type="ECO:0000256" key="5">
    <source>
        <dbReference type="ARBA" id="ARBA00023136"/>
    </source>
</evidence>
<dbReference type="EMBL" id="PTPX01000011">
    <property type="protein sequence ID" value="RAL18885.1"/>
    <property type="molecule type" value="Genomic_DNA"/>
</dbReference>
<feature type="transmembrane region" description="Helical" evidence="6">
    <location>
        <begin position="112"/>
        <end position="133"/>
    </location>
</feature>
<evidence type="ECO:0000313" key="8">
    <source>
        <dbReference type="Proteomes" id="UP000248689"/>
    </source>
</evidence>
<comment type="caution">
    <text evidence="7">The sequence shown here is derived from an EMBL/GenBank/DDBJ whole genome shotgun (WGS) entry which is preliminary data.</text>
</comment>
<feature type="transmembrane region" description="Helical" evidence="6">
    <location>
        <begin position="371"/>
        <end position="391"/>
    </location>
</feature>
<evidence type="ECO:0000256" key="6">
    <source>
        <dbReference type="SAM" id="Phobius"/>
    </source>
</evidence>
<dbReference type="InterPro" id="IPR010691">
    <property type="entry name" value="WzyE"/>
</dbReference>
<evidence type="ECO:0000256" key="2">
    <source>
        <dbReference type="ARBA" id="ARBA00022519"/>
    </source>
</evidence>
<feature type="transmembrane region" description="Helical" evidence="6">
    <location>
        <begin position="153"/>
        <end position="175"/>
    </location>
</feature>
<accession>A0A328BZ17</accession>
<dbReference type="RefSeq" id="WP_111749808.1">
    <property type="nucleotide sequence ID" value="NZ_PTPX01000011.1"/>
</dbReference>
<protein>
    <submittedName>
        <fullName evidence="7">O-antigen assembly polymerase</fullName>
    </submittedName>
</protein>
<keyword evidence="2" id="KW-0997">Cell inner membrane</keyword>
<sequence length="426" mass="48935">MAELSGVVLCYLMMTIIMGYFLYRIYQQQFFSFHLLFSGIYFITFFLGFPFSLILSLYFAHPLPSTTEMLITFATAFISYLWYLLCYRLCAFKTSVSNGHTLKQTELAKFQANLTACILCLLAFITLAVFIYLNDGLLFFTLEKYSQIFSSEIKGIPLKRFFYFFIPALLIWFLLSPTKKRWWLFLIVGMGFGGLSYLAVGGTRANMATVFFLFIILGFYFRYISLKWILITGIGAVGVMSVLAFIRYNLNLQGMEILHTLLYLTRDTFSPWQNLSKILSTEIDFLGLMPIVRDFYVYIPTSLWQERPDIVWNSANYFTKVLLGNQSGLAISPTLLGSFYIMGGFPMIMLGMAIVGGLIRMADYFFVSSQNTILVQSFCLANVFNLIVLVREGMDAFVSRFCFFSMIFLCAYTMAWVISKMRVKNG</sequence>
<feature type="transmembrane region" description="Helical" evidence="6">
    <location>
        <begin position="6"/>
        <end position="23"/>
    </location>
</feature>
<dbReference type="GO" id="GO:0016020">
    <property type="term" value="C:membrane"/>
    <property type="evidence" value="ECO:0007669"/>
    <property type="project" value="InterPro"/>
</dbReference>
<feature type="transmembrane region" description="Helical" evidence="6">
    <location>
        <begin position="71"/>
        <end position="91"/>
    </location>
</feature>
<organism evidence="7 8">
    <name type="scientific">Glaesserella australis</name>
    <dbReference type="NCBI Taxonomy" id="2094024"/>
    <lineage>
        <taxon>Bacteria</taxon>
        <taxon>Pseudomonadati</taxon>
        <taxon>Pseudomonadota</taxon>
        <taxon>Gammaproteobacteria</taxon>
        <taxon>Pasteurellales</taxon>
        <taxon>Pasteurellaceae</taxon>
        <taxon>Glaesserella</taxon>
    </lineage>
</organism>
<keyword evidence="5 6" id="KW-0472">Membrane</keyword>
<dbReference type="OrthoDB" id="6415259at2"/>
<dbReference type="AlphaFoldDB" id="A0A328BZ17"/>
<gene>
    <name evidence="7" type="ORF">C5N92_05235</name>
</gene>